<evidence type="ECO:0000313" key="1">
    <source>
        <dbReference type="EMBL" id="TLP41184.1"/>
    </source>
</evidence>
<gene>
    <name evidence="1" type="ORF">FDK22_03945</name>
</gene>
<dbReference type="AlphaFoldDB" id="A0A5R8Y4X0"/>
<organism evidence="1 2">
    <name type="scientific">Arcobacter arenosus</name>
    <dbReference type="NCBI Taxonomy" id="2576037"/>
    <lineage>
        <taxon>Bacteria</taxon>
        <taxon>Pseudomonadati</taxon>
        <taxon>Campylobacterota</taxon>
        <taxon>Epsilonproteobacteria</taxon>
        <taxon>Campylobacterales</taxon>
        <taxon>Arcobacteraceae</taxon>
        <taxon>Arcobacter</taxon>
    </lineage>
</organism>
<keyword evidence="2" id="KW-1185">Reference proteome</keyword>
<proteinExistence type="predicted"/>
<sequence length="137" mass="15401">MNIDNISQKTYSENEISKKIFETPTIEKTIDTEHNEDAILFDSMPEEQLELLSFQADIVDEIKAIEYNEIQESGKLASEDIIAAAVENISDLADGNADKFNIAISFIENSMQDNPNNANEVKQGIVSLIKDKIEYLD</sequence>
<name>A0A5R8Y4X0_9BACT</name>
<evidence type="ECO:0000313" key="2">
    <source>
        <dbReference type="Proteomes" id="UP000308901"/>
    </source>
</evidence>
<dbReference type="EMBL" id="VANU01000001">
    <property type="protein sequence ID" value="TLP41184.1"/>
    <property type="molecule type" value="Genomic_DNA"/>
</dbReference>
<dbReference type="RefSeq" id="WP_138151588.1">
    <property type="nucleotide sequence ID" value="NZ_VANU01000001.1"/>
</dbReference>
<reference evidence="1 2" key="1">
    <citation type="submission" date="2019-05" db="EMBL/GenBank/DDBJ databases">
        <title>Arcobacter sp. nov., isolated from sea sediment.</title>
        <authorList>
            <person name="Kim W."/>
        </authorList>
    </citation>
    <scope>NUCLEOTIDE SEQUENCE [LARGE SCALE GENOMIC DNA]</scope>
    <source>
        <strain evidence="1 2">CAU 1517</strain>
    </source>
</reference>
<accession>A0A5R8Y4X0</accession>
<dbReference type="Proteomes" id="UP000308901">
    <property type="component" value="Unassembled WGS sequence"/>
</dbReference>
<comment type="caution">
    <text evidence="1">The sequence shown here is derived from an EMBL/GenBank/DDBJ whole genome shotgun (WGS) entry which is preliminary data.</text>
</comment>
<protein>
    <submittedName>
        <fullName evidence="1">Uncharacterized protein</fullName>
    </submittedName>
</protein>